<protein>
    <submittedName>
        <fullName evidence="5">TetR family transcriptional regulator</fullName>
    </submittedName>
</protein>
<evidence type="ECO:0000256" key="1">
    <source>
        <dbReference type="ARBA" id="ARBA00022491"/>
    </source>
</evidence>
<dbReference type="Gene3D" id="1.10.357.10">
    <property type="entry name" value="Tetracycline Repressor, domain 2"/>
    <property type="match status" value="1"/>
</dbReference>
<dbReference type="PRINTS" id="PR00455">
    <property type="entry name" value="HTHTETR"/>
</dbReference>
<dbReference type="InterPro" id="IPR036271">
    <property type="entry name" value="Tet_transcr_reg_TetR-rel_C_sf"/>
</dbReference>
<dbReference type="Gene3D" id="1.10.10.60">
    <property type="entry name" value="Homeodomain-like"/>
    <property type="match status" value="1"/>
</dbReference>
<dbReference type="PATRIC" id="fig|1131731.3.peg.4012"/>
<feature type="domain" description="HTH tetR-type" evidence="4">
    <location>
        <begin position="13"/>
        <end position="73"/>
    </location>
</feature>
<evidence type="ECO:0000313" key="5">
    <source>
        <dbReference type="EMBL" id="EKN62900.1"/>
    </source>
</evidence>
<name>K6BVE1_SCHAZ</name>
<accession>K6BVE1</accession>
<dbReference type="EMBL" id="AJLR01000150">
    <property type="protein sequence ID" value="EKN62900.1"/>
    <property type="molecule type" value="Genomic_DNA"/>
</dbReference>
<dbReference type="GO" id="GO:0003677">
    <property type="term" value="F:DNA binding"/>
    <property type="evidence" value="ECO:0007669"/>
    <property type="project" value="UniProtKB-UniRule"/>
</dbReference>
<proteinExistence type="predicted"/>
<keyword evidence="1" id="KW-0678">Repressor</keyword>
<evidence type="ECO:0000256" key="2">
    <source>
        <dbReference type="ARBA" id="ARBA00023125"/>
    </source>
</evidence>
<reference evidence="5 6" key="1">
    <citation type="journal article" date="2012" name="Front. Microbiol.">
        <title>Redundancy and modularity in membrane-associated dissimilatory nitrate reduction in Bacillus.</title>
        <authorList>
            <person name="Heylen K."/>
            <person name="Keltjens J."/>
        </authorList>
    </citation>
    <scope>NUCLEOTIDE SEQUENCE [LARGE SCALE GENOMIC DNA]</scope>
    <source>
        <strain evidence="5 6">LMG 9581</strain>
    </source>
</reference>
<dbReference type="RefSeq" id="WP_003333168.1">
    <property type="nucleotide sequence ID" value="NZ_AJLR01000150.1"/>
</dbReference>
<evidence type="ECO:0000259" key="4">
    <source>
        <dbReference type="PROSITE" id="PS50977"/>
    </source>
</evidence>
<dbReference type="SUPFAM" id="SSF48498">
    <property type="entry name" value="Tetracyclin repressor-like, C-terminal domain"/>
    <property type="match status" value="1"/>
</dbReference>
<evidence type="ECO:0000256" key="3">
    <source>
        <dbReference type="PROSITE-ProRule" id="PRU00335"/>
    </source>
</evidence>
<dbReference type="SUPFAM" id="SSF46689">
    <property type="entry name" value="Homeodomain-like"/>
    <property type="match status" value="1"/>
</dbReference>
<dbReference type="InterPro" id="IPR009057">
    <property type="entry name" value="Homeodomain-like_sf"/>
</dbReference>
<feature type="DNA-binding region" description="H-T-H motif" evidence="3">
    <location>
        <begin position="36"/>
        <end position="55"/>
    </location>
</feature>
<dbReference type="Proteomes" id="UP000006315">
    <property type="component" value="Unassembled WGS sequence"/>
</dbReference>
<keyword evidence="6" id="KW-1185">Reference proteome</keyword>
<dbReference type="InterPro" id="IPR001647">
    <property type="entry name" value="HTH_TetR"/>
</dbReference>
<evidence type="ECO:0000313" key="6">
    <source>
        <dbReference type="Proteomes" id="UP000006315"/>
    </source>
</evidence>
<dbReference type="Pfam" id="PF00440">
    <property type="entry name" value="TetR_N"/>
    <property type="match status" value="1"/>
</dbReference>
<dbReference type="AlphaFoldDB" id="K6BVE1"/>
<organism evidence="5 6">
    <name type="scientific">Schinkia azotoformans LMG 9581</name>
    <dbReference type="NCBI Taxonomy" id="1131731"/>
    <lineage>
        <taxon>Bacteria</taxon>
        <taxon>Bacillati</taxon>
        <taxon>Bacillota</taxon>
        <taxon>Bacilli</taxon>
        <taxon>Bacillales</taxon>
        <taxon>Bacillaceae</taxon>
        <taxon>Calidifontibacillus/Schinkia group</taxon>
        <taxon>Schinkia</taxon>
    </lineage>
</organism>
<comment type="caution">
    <text evidence="5">The sequence shown here is derived from an EMBL/GenBank/DDBJ whole genome shotgun (WGS) entry which is preliminary data.</text>
</comment>
<keyword evidence="2 3" id="KW-0238">DNA-binding</keyword>
<gene>
    <name evidence="5" type="ORF">BAZO_19678</name>
</gene>
<dbReference type="InterPro" id="IPR050624">
    <property type="entry name" value="HTH-type_Tx_Regulator"/>
</dbReference>
<dbReference type="STRING" id="1131731.BAZO_19678"/>
<dbReference type="PANTHER" id="PTHR43479:SF8">
    <property type="entry name" value="TRANSCRIPTIONAL REGULATOR, TETR FAMILY"/>
    <property type="match status" value="1"/>
</dbReference>
<dbReference type="PROSITE" id="PS50977">
    <property type="entry name" value="HTH_TETR_2"/>
    <property type="match status" value="1"/>
</dbReference>
<dbReference type="PANTHER" id="PTHR43479">
    <property type="entry name" value="ACREF/ENVCD OPERON REPRESSOR-RELATED"/>
    <property type="match status" value="1"/>
</dbReference>
<sequence length="201" mass="23213">MGQRGRRKGSIGIKSKEAILMVAAEEFAEHGFHQTKISTIVKRTGLTQPSFYLYFSGKEAIFQELVHTFRNELINLTKDSRLESSLDNSVLPSNIVSGLIKLFEFFYNHQHLTRIGFYIADESEEIKQAMKEHLTENLLAEQRDNYFREDLDMETVAECIIGAIGRLTIKKLFTNEKSPQQLANEIVDIYFYGLQNRETMH</sequence>